<evidence type="ECO:0000256" key="1">
    <source>
        <dbReference type="SAM" id="SignalP"/>
    </source>
</evidence>
<dbReference type="PROSITE" id="PS51257">
    <property type="entry name" value="PROKAR_LIPOPROTEIN"/>
    <property type="match status" value="1"/>
</dbReference>
<keyword evidence="3" id="KW-1185">Reference proteome</keyword>
<keyword evidence="1" id="KW-0732">Signal</keyword>
<evidence type="ECO:0000313" key="2">
    <source>
        <dbReference type="EMBL" id="MDI3322513.1"/>
    </source>
</evidence>
<dbReference type="RefSeq" id="WP_282336634.1">
    <property type="nucleotide sequence ID" value="NZ_JASBRG010000007.1"/>
</dbReference>
<feature type="chain" id="PRO_5046862948" description="T9SS type A sorting domain-containing protein" evidence="1">
    <location>
        <begin position="41"/>
        <end position="229"/>
    </location>
</feature>
<dbReference type="InterPro" id="IPR013783">
    <property type="entry name" value="Ig-like_fold"/>
</dbReference>
<dbReference type="EMBL" id="JASBRG010000007">
    <property type="protein sequence ID" value="MDI3322513.1"/>
    <property type="molecule type" value="Genomic_DNA"/>
</dbReference>
<evidence type="ECO:0008006" key="4">
    <source>
        <dbReference type="Google" id="ProtNLM"/>
    </source>
</evidence>
<organism evidence="2 3">
    <name type="scientific">Pinibacter soli</name>
    <dbReference type="NCBI Taxonomy" id="3044211"/>
    <lineage>
        <taxon>Bacteria</taxon>
        <taxon>Pseudomonadati</taxon>
        <taxon>Bacteroidota</taxon>
        <taxon>Chitinophagia</taxon>
        <taxon>Chitinophagales</taxon>
        <taxon>Chitinophagaceae</taxon>
        <taxon>Pinibacter</taxon>
    </lineage>
</organism>
<accession>A0ABT6RJ11</accession>
<sequence>MKTLYPFQQAISVALQSCTKHLPILAFAGAIIIFSSNAFASDTPATNSSVENFSINISNNKVCLNWTSGQGSLNYFVIEKSLDGKNYKDAAIVFANTDAAEKQAYLFSDRVAKNSHKTIYYRIRIVDSLNNFKLSEVKSFREAKIKQQSVSSSSVNTTTESLELSLPKSWKKKPVSYELFNADGGEVKTWQTENAERQASVNVKDLSAGKYSLVATCADEKFEQRFIKF</sequence>
<comment type="caution">
    <text evidence="2">The sequence shown here is derived from an EMBL/GenBank/DDBJ whole genome shotgun (WGS) entry which is preliminary data.</text>
</comment>
<dbReference type="Gene3D" id="2.60.40.10">
    <property type="entry name" value="Immunoglobulins"/>
    <property type="match status" value="1"/>
</dbReference>
<name>A0ABT6RJ11_9BACT</name>
<gene>
    <name evidence="2" type="ORF">QJ048_22180</name>
</gene>
<dbReference type="Proteomes" id="UP001226434">
    <property type="component" value="Unassembled WGS sequence"/>
</dbReference>
<proteinExistence type="predicted"/>
<evidence type="ECO:0000313" key="3">
    <source>
        <dbReference type="Proteomes" id="UP001226434"/>
    </source>
</evidence>
<protein>
    <recommendedName>
        <fullName evidence="4">T9SS type A sorting domain-containing protein</fullName>
    </recommendedName>
</protein>
<reference evidence="2 3" key="1">
    <citation type="submission" date="2023-05" db="EMBL/GenBank/DDBJ databases">
        <title>Genome sequence of Pinibacter sp. MAH-24.</title>
        <authorList>
            <person name="Huq M.A."/>
        </authorList>
    </citation>
    <scope>NUCLEOTIDE SEQUENCE [LARGE SCALE GENOMIC DNA]</scope>
    <source>
        <strain evidence="2 3">MAH-24</strain>
    </source>
</reference>
<feature type="signal peptide" evidence="1">
    <location>
        <begin position="1"/>
        <end position="40"/>
    </location>
</feature>